<evidence type="ECO:0000313" key="3">
    <source>
        <dbReference type="Proteomes" id="UP000025227"/>
    </source>
</evidence>
<keyword evidence="2" id="KW-0732">Signal</keyword>
<evidence type="ECO:0000313" key="4">
    <source>
        <dbReference type="WBParaSite" id="HCON_00105290-00001"/>
    </source>
</evidence>
<evidence type="ECO:0000256" key="1">
    <source>
        <dbReference type="SAM" id="MobiDB-lite"/>
    </source>
</evidence>
<keyword evidence="3" id="KW-1185">Reference proteome</keyword>
<feature type="compositionally biased region" description="Polar residues" evidence="1">
    <location>
        <begin position="427"/>
        <end position="442"/>
    </location>
</feature>
<feature type="compositionally biased region" description="Acidic residues" evidence="1">
    <location>
        <begin position="355"/>
        <end position="364"/>
    </location>
</feature>
<feature type="region of interest" description="Disordered" evidence="1">
    <location>
        <begin position="285"/>
        <end position="543"/>
    </location>
</feature>
<feature type="compositionally biased region" description="Basic and acidic residues" evidence="1">
    <location>
        <begin position="375"/>
        <end position="385"/>
    </location>
</feature>
<feature type="signal peptide" evidence="2">
    <location>
        <begin position="1"/>
        <end position="22"/>
    </location>
</feature>
<evidence type="ECO:0000256" key="2">
    <source>
        <dbReference type="SAM" id="SignalP"/>
    </source>
</evidence>
<organism evidence="3 4">
    <name type="scientific">Haemonchus contortus</name>
    <name type="common">Barber pole worm</name>
    <dbReference type="NCBI Taxonomy" id="6289"/>
    <lineage>
        <taxon>Eukaryota</taxon>
        <taxon>Metazoa</taxon>
        <taxon>Ecdysozoa</taxon>
        <taxon>Nematoda</taxon>
        <taxon>Chromadorea</taxon>
        <taxon>Rhabditida</taxon>
        <taxon>Rhabditina</taxon>
        <taxon>Rhabditomorpha</taxon>
        <taxon>Strongyloidea</taxon>
        <taxon>Trichostrongylidae</taxon>
        <taxon>Haemonchus</taxon>
    </lineage>
</organism>
<feature type="compositionally biased region" description="Polar residues" evidence="1">
    <location>
        <begin position="496"/>
        <end position="510"/>
    </location>
</feature>
<proteinExistence type="predicted"/>
<dbReference type="OrthoDB" id="10502155at2759"/>
<name>A0A7I5EAG8_HAECO</name>
<sequence>MYVAQVLWAWLLLEVFTPTALTQRHRQRQGYGKSQLDGESTENENVQNEAAPFGRVDYMQKYAGPFEGEDPYMSSLFGDHINQPVARPYQIVRAMMPSDRGFYRQRRDSPSRARRAHTFTTAGYYNSINGRHFKEGSEGSFTRNDPTNNHNHLQPYGNLYLPRAGGYYQQNAAPYSQRLQLYMPNPSMLGALPYYDRYYKQPFKGLYHNMPPSEEQHMRNQAQPSEDASVELTDSKEDQDEDDRKHGGSNVQGFPNGNMLEDQPYYNRKYEKNSKVMHTYMPLTEEESVKSNEEPSVGDSEGDQASEEGGNENMRKGAQRYTEDIPNPNLLEEISLHSLNPMNLRSSEEVVEENHDLEEDENTNEEGISSSNMPEEVHHYEEDYGKTFQADHQNNKTTGDVTASLESATSVEADQQKTKTMEGEASLESSMTSQADQQNTKATGDEAASLESVKTSQADQQKIKTLGGEASLKSATTSHADQQNTKSMGDEADSVESATPSISDTSTAETTPPEVIQSRTTITEVKHIQNKTESTTTTKPSRLTVQTTSIDRTQKNTKNIEVTSTQSGTDFLDYGRGLEDRSNATVSVE</sequence>
<feature type="compositionally biased region" description="Polar residues" evidence="1">
    <location>
        <begin position="390"/>
        <end position="413"/>
    </location>
</feature>
<feature type="region of interest" description="Disordered" evidence="1">
    <location>
        <begin position="206"/>
        <end position="265"/>
    </location>
</feature>
<feature type="chain" id="PRO_5029888367" evidence="2">
    <location>
        <begin position="23"/>
        <end position="589"/>
    </location>
</feature>
<accession>A0A7I5EAG8</accession>
<feature type="compositionally biased region" description="Acidic residues" evidence="1">
    <location>
        <begin position="300"/>
        <end position="310"/>
    </location>
</feature>
<dbReference type="Proteomes" id="UP000025227">
    <property type="component" value="Unplaced"/>
</dbReference>
<feature type="region of interest" description="Disordered" evidence="1">
    <location>
        <begin position="23"/>
        <end position="51"/>
    </location>
</feature>
<dbReference type="OMA" id="DELHHYK"/>
<feature type="compositionally biased region" description="Polar residues" evidence="1">
    <location>
        <begin position="531"/>
        <end position="543"/>
    </location>
</feature>
<protein>
    <submittedName>
        <fullName evidence="4">Kazal-like domain-containing protein</fullName>
    </submittedName>
</protein>
<reference evidence="4" key="1">
    <citation type="submission" date="2020-12" db="UniProtKB">
        <authorList>
            <consortium name="WormBaseParasite"/>
        </authorList>
    </citation>
    <scope>IDENTIFICATION</scope>
    <source>
        <strain evidence="4">MHco3</strain>
    </source>
</reference>
<dbReference type="AlphaFoldDB" id="A0A7I5EAG8"/>
<feature type="compositionally biased region" description="Polar residues" evidence="1">
    <location>
        <begin position="473"/>
        <end position="487"/>
    </location>
</feature>
<dbReference type="WBParaSite" id="HCON_00105290-00001">
    <property type="protein sequence ID" value="HCON_00105290-00001"/>
    <property type="gene ID" value="HCON_00105290"/>
</dbReference>